<dbReference type="InterPro" id="IPR013785">
    <property type="entry name" value="Aldolase_TIM"/>
</dbReference>
<accession>A0ABT8KV73</accession>
<dbReference type="InterPro" id="IPR017853">
    <property type="entry name" value="GH"/>
</dbReference>
<protein>
    <recommendedName>
        <fullName evidence="3">Alpha-galactosidase</fullName>
    </recommendedName>
</protein>
<gene>
    <name evidence="1" type="ORF">QQ008_23020</name>
</gene>
<organism evidence="1 2">
    <name type="scientific">Splendidivirga corallicola</name>
    <dbReference type="NCBI Taxonomy" id="3051826"/>
    <lineage>
        <taxon>Bacteria</taxon>
        <taxon>Pseudomonadati</taxon>
        <taxon>Bacteroidota</taxon>
        <taxon>Cytophagia</taxon>
        <taxon>Cytophagales</taxon>
        <taxon>Splendidivirgaceae</taxon>
        <taxon>Splendidivirga</taxon>
    </lineage>
</organism>
<evidence type="ECO:0000313" key="2">
    <source>
        <dbReference type="Proteomes" id="UP001172082"/>
    </source>
</evidence>
<dbReference type="RefSeq" id="WP_346754308.1">
    <property type="nucleotide sequence ID" value="NZ_JAUJEA010000010.1"/>
</dbReference>
<dbReference type="SUPFAM" id="SSF51445">
    <property type="entry name" value="(Trans)glycosidases"/>
    <property type="match status" value="1"/>
</dbReference>
<proteinExistence type="predicted"/>
<sequence>MKNNLNYIITGIFLISLMASCTSQQRFETMLDEKFKEARAFTKGDMLNITTGKTTRTWKLTGSGLLTQFVINGETQFETTTSPHRSDWNLTGILPNDAEGKLVSLTAKKANDEGFTSDYLEVTAEFEYTEQGVGVKYMVWAYPNATGIRTQLFVKKLANYLPSTDTTTLARAEYLPLKTDKFQSRLIGYYNHTQGRNNREDEILREETANDKTATYNWASVIDVQSEGNGIMIVQESHKCVNQPGVNSGAYHLDGSGIFASGLGIGAENLTDQYRPLWAYWLVTYKGGDSERQLALKQFDRKRYPIDPKRDIYIMANSWGSGAAKDESLYASREANILAEIQSQKDLGIDLQQVDDGWQGTQYRTWDVVAKTTSKTYGEYEVYPEGWKNIKASAAKEGIRLGLWAAWRIPGEDLLKHYKTGGFTSYKLDFANLKDYETFHGFINKIRDFILATEHEVRVNWDVTENPARIGYYFGREYGNIYLENRKPIQPAHVVYHPYLVLRDAWQVSKYTNLNKFQVSIQNIDRVNRKVSDAYLHNHPYTVAIALMGSPIFFQETQYYSEEARDQIRPVLAIYKQHRNEMYKGYVFPIGEKPNNAGWVGFQNYNPETSTGYLTILREINNEEVSKSMKLHFLKGTTVQLTNLMTGEIEEKNINENGDITFQIENPADYRFYKYEVRSSQ</sequence>
<dbReference type="EMBL" id="JAUJEA010000010">
    <property type="protein sequence ID" value="MDN5204283.1"/>
    <property type="molecule type" value="Genomic_DNA"/>
</dbReference>
<name>A0ABT8KV73_9BACT</name>
<dbReference type="Gene3D" id="3.20.20.70">
    <property type="entry name" value="Aldolase class I"/>
    <property type="match status" value="1"/>
</dbReference>
<reference evidence="1" key="1">
    <citation type="submission" date="2023-06" db="EMBL/GenBank/DDBJ databases">
        <title>Genomic of Parafulvivirga corallium.</title>
        <authorList>
            <person name="Wang G."/>
        </authorList>
    </citation>
    <scope>NUCLEOTIDE SEQUENCE</scope>
    <source>
        <strain evidence="1">BMA10</strain>
    </source>
</reference>
<keyword evidence="2" id="KW-1185">Reference proteome</keyword>
<dbReference type="PROSITE" id="PS51257">
    <property type="entry name" value="PROKAR_LIPOPROTEIN"/>
    <property type="match status" value="1"/>
</dbReference>
<evidence type="ECO:0000313" key="1">
    <source>
        <dbReference type="EMBL" id="MDN5204283.1"/>
    </source>
</evidence>
<dbReference type="Proteomes" id="UP001172082">
    <property type="component" value="Unassembled WGS sequence"/>
</dbReference>
<evidence type="ECO:0008006" key="3">
    <source>
        <dbReference type="Google" id="ProtNLM"/>
    </source>
</evidence>
<comment type="caution">
    <text evidence="1">The sequence shown here is derived from an EMBL/GenBank/DDBJ whole genome shotgun (WGS) entry which is preliminary data.</text>
</comment>